<proteinExistence type="predicted"/>
<accession>A0A1I8P5H5</accession>
<protein>
    <submittedName>
        <fullName evidence="1">Uncharacterized protein</fullName>
    </submittedName>
</protein>
<evidence type="ECO:0000313" key="1">
    <source>
        <dbReference type="EnsemblMetazoa" id="SCAU004961-PA"/>
    </source>
</evidence>
<dbReference type="Pfam" id="PF06477">
    <property type="entry name" value="DUF1091"/>
    <property type="match status" value="1"/>
</dbReference>
<dbReference type="AlphaFoldDB" id="A0A1I8P5H5"/>
<gene>
    <name evidence="1" type="primary">106089459</name>
</gene>
<organism evidence="1 2">
    <name type="scientific">Stomoxys calcitrans</name>
    <name type="common">Stable fly</name>
    <name type="synonym">Conops calcitrans</name>
    <dbReference type="NCBI Taxonomy" id="35570"/>
    <lineage>
        <taxon>Eukaryota</taxon>
        <taxon>Metazoa</taxon>
        <taxon>Ecdysozoa</taxon>
        <taxon>Arthropoda</taxon>
        <taxon>Hexapoda</taxon>
        <taxon>Insecta</taxon>
        <taxon>Pterygota</taxon>
        <taxon>Neoptera</taxon>
        <taxon>Endopterygota</taxon>
        <taxon>Diptera</taxon>
        <taxon>Brachycera</taxon>
        <taxon>Muscomorpha</taxon>
        <taxon>Muscoidea</taxon>
        <taxon>Muscidae</taxon>
        <taxon>Stomoxys</taxon>
    </lineage>
</organism>
<dbReference type="PANTHER" id="PTHR20898">
    <property type="entry name" value="DAEDALUS ON 3-RELATED-RELATED"/>
    <property type="match status" value="1"/>
</dbReference>
<dbReference type="VEuPathDB" id="VectorBase:SCAU004961"/>
<dbReference type="SMART" id="SM00697">
    <property type="entry name" value="DM8"/>
    <property type="match status" value="1"/>
</dbReference>
<dbReference type="PANTHER" id="PTHR20898:SF0">
    <property type="entry name" value="DAEDALUS ON 3-RELATED"/>
    <property type="match status" value="1"/>
</dbReference>
<dbReference type="InterPro" id="IPR010512">
    <property type="entry name" value="DUF1091"/>
</dbReference>
<reference evidence="1" key="1">
    <citation type="submission" date="2020-05" db="UniProtKB">
        <authorList>
            <consortium name="EnsemblMetazoa"/>
        </authorList>
    </citation>
    <scope>IDENTIFICATION</scope>
    <source>
        <strain evidence="1">USDA</strain>
    </source>
</reference>
<name>A0A1I8P5H5_STOCA</name>
<evidence type="ECO:0000313" key="2">
    <source>
        <dbReference type="Proteomes" id="UP000095300"/>
    </source>
</evidence>
<sequence>MNMVNSELMFERNVTQWTVDFNFDFLVKGKRQVNLFHTQLNACQLLKDSTRNKFLALFMKEVKRTSNYPSTCPFAKDTLYALRNYTIDPEDYPATFPAWQWRFDLNSVFNKIYALNVTVKGRIRKT</sequence>
<keyword evidence="2" id="KW-1185">Reference proteome</keyword>
<dbReference type="EnsemblMetazoa" id="SCAU004961-RA">
    <property type="protein sequence ID" value="SCAU004961-PA"/>
    <property type="gene ID" value="SCAU004961"/>
</dbReference>
<dbReference type="Proteomes" id="UP000095300">
    <property type="component" value="Unassembled WGS sequence"/>
</dbReference>